<comment type="caution">
    <text evidence="1">The sequence shown here is derived from an EMBL/GenBank/DDBJ whole genome shotgun (WGS) entry which is preliminary data.</text>
</comment>
<name>A0A445B6E7_ARAHY</name>
<dbReference type="PROSITE" id="PS51257">
    <property type="entry name" value="PROKAR_LIPOPROTEIN"/>
    <property type="match status" value="1"/>
</dbReference>
<accession>A0A445B6E7</accession>
<gene>
    <name evidence="1" type="ORF">Ahy_A10g049034</name>
</gene>
<sequence>MKAQRPVWTGPPPPPPNGVTGCRRPWLSEESFFVLSVFSKSDPLFDVFFITRRPSSIGFFLLLVVVLSPSSRRHYLEDYTEQKKPITWNTCTQTCPVLTVAS</sequence>
<proteinExistence type="predicted"/>
<dbReference type="EMBL" id="SDMP01000010">
    <property type="protein sequence ID" value="RYR34267.1"/>
    <property type="molecule type" value="Genomic_DNA"/>
</dbReference>
<organism evidence="1 2">
    <name type="scientific">Arachis hypogaea</name>
    <name type="common">Peanut</name>
    <dbReference type="NCBI Taxonomy" id="3818"/>
    <lineage>
        <taxon>Eukaryota</taxon>
        <taxon>Viridiplantae</taxon>
        <taxon>Streptophyta</taxon>
        <taxon>Embryophyta</taxon>
        <taxon>Tracheophyta</taxon>
        <taxon>Spermatophyta</taxon>
        <taxon>Magnoliopsida</taxon>
        <taxon>eudicotyledons</taxon>
        <taxon>Gunneridae</taxon>
        <taxon>Pentapetalae</taxon>
        <taxon>rosids</taxon>
        <taxon>fabids</taxon>
        <taxon>Fabales</taxon>
        <taxon>Fabaceae</taxon>
        <taxon>Papilionoideae</taxon>
        <taxon>50 kb inversion clade</taxon>
        <taxon>dalbergioids sensu lato</taxon>
        <taxon>Dalbergieae</taxon>
        <taxon>Pterocarpus clade</taxon>
        <taxon>Arachis</taxon>
    </lineage>
</organism>
<protein>
    <submittedName>
        <fullName evidence="1">Uncharacterized protein</fullName>
    </submittedName>
</protein>
<dbReference type="Proteomes" id="UP000289738">
    <property type="component" value="Chromosome A10"/>
</dbReference>
<evidence type="ECO:0000313" key="2">
    <source>
        <dbReference type="Proteomes" id="UP000289738"/>
    </source>
</evidence>
<reference evidence="1 2" key="1">
    <citation type="submission" date="2019-01" db="EMBL/GenBank/DDBJ databases">
        <title>Sequencing of cultivated peanut Arachis hypogaea provides insights into genome evolution and oil improvement.</title>
        <authorList>
            <person name="Chen X."/>
        </authorList>
    </citation>
    <scope>NUCLEOTIDE SEQUENCE [LARGE SCALE GENOMIC DNA]</scope>
    <source>
        <strain evidence="2">cv. Fuhuasheng</strain>
        <tissue evidence="1">Leaves</tissue>
    </source>
</reference>
<dbReference type="AlphaFoldDB" id="A0A445B6E7"/>
<evidence type="ECO:0000313" key="1">
    <source>
        <dbReference type="EMBL" id="RYR34267.1"/>
    </source>
</evidence>
<keyword evidence="2" id="KW-1185">Reference proteome</keyword>